<dbReference type="EMBL" id="CP063458">
    <property type="protein sequence ID" value="QOV89824.1"/>
    <property type="molecule type" value="Genomic_DNA"/>
</dbReference>
<protein>
    <submittedName>
        <fullName evidence="3">Uncharacterized protein</fullName>
    </submittedName>
</protein>
<evidence type="ECO:0000313" key="3">
    <source>
        <dbReference type="EMBL" id="QOV89824.1"/>
    </source>
</evidence>
<proteinExistence type="predicted"/>
<dbReference type="AlphaFoldDB" id="A0A7M2WWW1"/>
<feature type="compositionally biased region" description="Basic and acidic residues" evidence="1">
    <location>
        <begin position="356"/>
        <end position="374"/>
    </location>
</feature>
<dbReference type="RefSeq" id="WP_206292883.1">
    <property type="nucleotide sequence ID" value="NZ_CP063458.1"/>
</dbReference>
<feature type="compositionally biased region" description="Low complexity" evidence="1">
    <location>
        <begin position="31"/>
        <end position="45"/>
    </location>
</feature>
<dbReference type="Proteomes" id="UP000593765">
    <property type="component" value="Chromosome"/>
</dbReference>
<keyword evidence="2" id="KW-0732">Signal</keyword>
<evidence type="ECO:0000313" key="4">
    <source>
        <dbReference type="Proteomes" id="UP000593765"/>
    </source>
</evidence>
<feature type="compositionally biased region" description="Low complexity" evidence="1">
    <location>
        <begin position="388"/>
        <end position="428"/>
    </location>
</feature>
<feature type="region of interest" description="Disordered" evidence="1">
    <location>
        <begin position="332"/>
        <end position="444"/>
    </location>
</feature>
<organism evidence="3 4">
    <name type="scientific">Humisphaera borealis</name>
    <dbReference type="NCBI Taxonomy" id="2807512"/>
    <lineage>
        <taxon>Bacteria</taxon>
        <taxon>Pseudomonadati</taxon>
        <taxon>Planctomycetota</taxon>
        <taxon>Phycisphaerae</taxon>
        <taxon>Tepidisphaerales</taxon>
        <taxon>Tepidisphaeraceae</taxon>
        <taxon>Humisphaera</taxon>
    </lineage>
</organism>
<reference evidence="3 4" key="1">
    <citation type="submission" date="2020-10" db="EMBL/GenBank/DDBJ databases">
        <title>Wide distribution of Phycisphaera-like planctomycetes from WD2101 soil group in peatlands and genome analysis of the first cultivated representative.</title>
        <authorList>
            <person name="Dedysh S.N."/>
            <person name="Beletsky A.V."/>
            <person name="Ivanova A."/>
            <person name="Kulichevskaya I.S."/>
            <person name="Suzina N.E."/>
            <person name="Philippov D.A."/>
            <person name="Rakitin A.L."/>
            <person name="Mardanov A.V."/>
            <person name="Ravin N.V."/>
        </authorList>
    </citation>
    <scope>NUCLEOTIDE SEQUENCE [LARGE SCALE GENOMIC DNA]</scope>
    <source>
        <strain evidence="3 4">M1803</strain>
    </source>
</reference>
<name>A0A7M2WWW1_9BACT</name>
<sequence>MKPQSIRIVLVAAASLALGSWLTGVFAQQEPSAAPAGAAKPATRPVFVPPLAPGAAANRGDPGPDPVEDEDEKPAPETSASTPGAPPAAAPASGGSSAAPPAGQVAPTTPATGPAHPSTSPSTSPSADHAADTTAAGPGTQPSTSPTGVAEAPTSRPSGSGYSKSSKSRFGSSGRDREAGGEPTTRPTASDVAAVPAMASKPFDKKYEVLLARSLFSKERPKAPFTGPPPGPRETIVVKPPEPPAPEKSMAVRGMSIEGEGDEDDACYAFIEDLPLKTMKRVKKGDKVARGVVVEVTLADLVYEFEGKRTRVPIGHTLDGAPAPAITWSTYTPVATAPPAGSPGSSGSRGGGNDPRGGDSRGGDPRGGDPRGGDRASSGGGSPPPAAPAVVATPGTPTATPTPAVPAATGGTAPATPAATPAPAGAADDLLERMRKRREQESGR</sequence>
<feature type="compositionally biased region" description="Low complexity" evidence="1">
    <location>
        <begin position="90"/>
        <end position="142"/>
    </location>
</feature>
<feature type="chain" id="PRO_5033996118" evidence="2">
    <location>
        <begin position="28"/>
        <end position="444"/>
    </location>
</feature>
<evidence type="ECO:0000256" key="2">
    <source>
        <dbReference type="SAM" id="SignalP"/>
    </source>
</evidence>
<accession>A0A7M2WWW1</accession>
<gene>
    <name evidence="3" type="ORF">IPV69_00165</name>
</gene>
<feature type="compositionally biased region" description="Low complexity" evidence="1">
    <location>
        <begin position="155"/>
        <end position="173"/>
    </location>
</feature>
<keyword evidence="4" id="KW-1185">Reference proteome</keyword>
<feature type="compositionally biased region" description="Low complexity" evidence="1">
    <location>
        <begin position="332"/>
        <end position="346"/>
    </location>
</feature>
<feature type="region of interest" description="Disordered" evidence="1">
    <location>
        <begin position="220"/>
        <end position="249"/>
    </location>
</feature>
<evidence type="ECO:0000256" key="1">
    <source>
        <dbReference type="SAM" id="MobiDB-lite"/>
    </source>
</evidence>
<feature type="signal peptide" evidence="2">
    <location>
        <begin position="1"/>
        <end position="27"/>
    </location>
</feature>
<feature type="region of interest" description="Disordered" evidence="1">
    <location>
        <begin position="31"/>
        <end position="199"/>
    </location>
</feature>
<feature type="compositionally biased region" description="Basic and acidic residues" evidence="1">
    <location>
        <begin position="430"/>
        <end position="444"/>
    </location>
</feature>
<dbReference type="KEGG" id="hbs:IPV69_00165"/>